<name>A0A1S3I353_LINAN</name>
<evidence type="ECO:0000313" key="11">
    <source>
        <dbReference type="RefSeq" id="XP_013391779.1"/>
    </source>
</evidence>
<dbReference type="InterPro" id="IPR046361">
    <property type="entry name" value="EXOC6/Sec15_C"/>
</dbReference>
<dbReference type="PANTHER" id="PTHR12702:SF0">
    <property type="entry name" value="EXOCYST COMPLEX COMPONENT 6"/>
    <property type="match status" value="1"/>
</dbReference>
<feature type="domain" description="Exocyst complex subunit EXOC6/Sec15 C-terminal" evidence="8">
    <location>
        <begin position="445"/>
        <end position="810"/>
    </location>
</feature>
<dbReference type="InterPro" id="IPR042045">
    <property type="entry name" value="EXOC6/Sec15_C_dom1"/>
</dbReference>
<dbReference type="OrthoDB" id="10267033at2759"/>
<organism evidence="10 11">
    <name type="scientific">Lingula anatina</name>
    <name type="common">Brachiopod</name>
    <name type="synonym">Lingula unguis</name>
    <dbReference type="NCBI Taxonomy" id="7574"/>
    <lineage>
        <taxon>Eukaryota</taxon>
        <taxon>Metazoa</taxon>
        <taxon>Spiralia</taxon>
        <taxon>Lophotrochozoa</taxon>
        <taxon>Brachiopoda</taxon>
        <taxon>Linguliformea</taxon>
        <taxon>Lingulata</taxon>
        <taxon>Lingulida</taxon>
        <taxon>Linguloidea</taxon>
        <taxon>Lingulidae</taxon>
        <taxon>Lingula</taxon>
    </lineage>
</organism>
<evidence type="ECO:0000256" key="7">
    <source>
        <dbReference type="SAM" id="MobiDB-lite"/>
    </source>
</evidence>
<dbReference type="AlphaFoldDB" id="A0A1S3I353"/>
<evidence type="ECO:0000313" key="10">
    <source>
        <dbReference type="Proteomes" id="UP000085678"/>
    </source>
</evidence>
<protein>
    <recommendedName>
        <fullName evidence="5">Exocyst complex component</fullName>
    </recommendedName>
</protein>
<feature type="compositionally biased region" description="Polar residues" evidence="7">
    <location>
        <begin position="245"/>
        <end position="254"/>
    </location>
</feature>
<dbReference type="GO" id="GO:0090522">
    <property type="term" value="P:vesicle tethering involved in exocytosis"/>
    <property type="evidence" value="ECO:0007669"/>
    <property type="project" value="UniProtKB-UniRule"/>
</dbReference>
<sequence length="851" mass="98872">MAEPVRKNSHDVWKKLATAVKESEFVQQESIYAKHELLVNEIETTDVSLSTTLRAVYDGEEHKVFMEHLDARLKHHDKEIERMCNYHYQGFIDSIRELLQVRNEAQNLKSEIEATNEELQKSSQILMKKGSELVTSRKIQRNIMAAVEHLELCLPVLEKFGKLREQMNDKRYYPALKTLEQLEHVYLPRVSRYRFSQMMSETIPKLREEIKEASMSDLKDFLENIRKHSPKIGQVAMRHAAELNNIDSGPSAQQPPKVIKKKKKRRAPKPPNPFTGEVEEEDAVEDNDEEDDANPFLQPTESEEGEELSAQDLVDFSPVYRCFHIYTVLGARETFVDYYRRQRRKQARLALQPPTNMHASVEHYRVYFQEVVGFLVVEDHILNTTSGLVDRGYMDELWDMCISKIVAVLRTHTAYCTDATLLLQIKNVIILFSHTLKSYGFTAGKLYDLLVEVRDQYNEIIMQKWIQVFQEIFAQDNYTAISVQTQEEYLDVTSKYPYKDEEFEKSPFPKTFPFSQFVPKIYIQVKEYIYACLKFSEDLHLSHSEVNDMIRKSANILLTRTLGGCLSELIRRPELTLLQLIQISINMNYLEQSCEYLEQFISNITGADRESVHVTKLHGTAMFKDARSEAEDQIYYKLNKKIDDILELASYEWTLPEPKGHASGYLVDLIAFLQSTFMSFTNLPDMVTKTKSTFINVRHMDKVARTALMSACKHLAQRMMDFLLDNEVKAISLGALHQLNLDLMQCEQFANSEPVPGCNDGTLQLAFIDLRQLLDLFTTEDWSAYLADFGKLDCKYLRVPGQRAITLLEKVNTADRKKIFTFKKNERDKKKLIETVLRQLRQLVNESQHQN</sequence>
<feature type="coiled-coil region" evidence="6">
    <location>
        <begin position="95"/>
        <end position="129"/>
    </location>
</feature>
<evidence type="ECO:0000256" key="6">
    <source>
        <dbReference type="SAM" id="Coils"/>
    </source>
</evidence>
<evidence type="ECO:0000259" key="8">
    <source>
        <dbReference type="Pfam" id="PF04091"/>
    </source>
</evidence>
<feature type="domain" description="Exocyst complex component EXOC6/Sec15 N-terminal" evidence="9">
    <location>
        <begin position="68"/>
        <end position="237"/>
    </location>
</feature>
<evidence type="ECO:0000256" key="3">
    <source>
        <dbReference type="ARBA" id="ARBA00022483"/>
    </source>
</evidence>
<keyword evidence="4 6" id="KW-0175">Coiled coil</keyword>
<keyword evidence="3 5" id="KW-0268">Exocytosis</keyword>
<feature type="compositionally biased region" description="Acidic residues" evidence="7">
    <location>
        <begin position="277"/>
        <end position="293"/>
    </location>
</feature>
<dbReference type="FunFam" id="1.10.357.30:FF:000001">
    <property type="entry name" value="Exocyst complex component"/>
    <property type="match status" value="1"/>
</dbReference>
<feature type="compositionally biased region" description="Basic residues" evidence="7">
    <location>
        <begin position="258"/>
        <end position="268"/>
    </location>
</feature>
<evidence type="ECO:0000256" key="2">
    <source>
        <dbReference type="ARBA" id="ARBA00022448"/>
    </source>
</evidence>
<dbReference type="Proteomes" id="UP000085678">
    <property type="component" value="Unplaced"/>
</dbReference>
<dbReference type="Gene3D" id="1.10.357.30">
    <property type="entry name" value="Exocyst complex subunit Sec15 C-terminal domain, N-terminal subdomain"/>
    <property type="match status" value="1"/>
</dbReference>
<dbReference type="FunCoup" id="A0A1S3I353">
    <property type="interactions" value="2108"/>
</dbReference>
<dbReference type="GO" id="GO:0006886">
    <property type="term" value="P:intracellular protein transport"/>
    <property type="evidence" value="ECO:0007669"/>
    <property type="project" value="InterPro"/>
</dbReference>
<keyword evidence="2 5" id="KW-0813">Transport</keyword>
<evidence type="ECO:0000256" key="1">
    <source>
        <dbReference type="ARBA" id="ARBA00007944"/>
    </source>
</evidence>
<dbReference type="GeneID" id="106159858"/>
<dbReference type="GO" id="GO:0005886">
    <property type="term" value="C:plasma membrane"/>
    <property type="evidence" value="ECO:0007669"/>
    <property type="project" value="UniProtKB-ARBA"/>
</dbReference>
<dbReference type="STRING" id="7574.A0A1S3I353"/>
<proteinExistence type="inferred from homology"/>
<accession>A0A1S3I353</accession>
<dbReference type="InterPro" id="IPR048359">
    <property type="entry name" value="EXOC6_Sec15_N"/>
</dbReference>
<dbReference type="InParanoid" id="A0A1S3I353"/>
<dbReference type="GO" id="GO:0006893">
    <property type="term" value="P:Golgi to plasma membrane transport"/>
    <property type="evidence" value="ECO:0007669"/>
    <property type="project" value="TreeGrafter"/>
</dbReference>
<dbReference type="InterPro" id="IPR042044">
    <property type="entry name" value="EXOC6PINT-1/Sec15/Tip20_C_dom2"/>
</dbReference>
<dbReference type="PANTHER" id="PTHR12702">
    <property type="entry name" value="SEC15"/>
    <property type="match status" value="1"/>
</dbReference>
<dbReference type="Pfam" id="PF20651">
    <property type="entry name" value="EXOC6_Sec15_N"/>
    <property type="match status" value="1"/>
</dbReference>
<dbReference type="RefSeq" id="XP_013391779.1">
    <property type="nucleotide sequence ID" value="XM_013536325.1"/>
</dbReference>
<dbReference type="Pfam" id="PF04091">
    <property type="entry name" value="Sec15_C"/>
    <property type="match status" value="1"/>
</dbReference>
<dbReference type="Gene3D" id="1.20.58.670">
    <property type="entry name" value="Dsl1p vesicle tethering complex, Tip20p subunit, domain D"/>
    <property type="match status" value="1"/>
</dbReference>
<dbReference type="FunFam" id="1.20.58.670:FF:000001">
    <property type="entry name" value="Exocyst complex component"/>
    <property type="match status" value="1"/>
</dbReference>
<gene>
    <name evidence="11" type="primary">LOC106159858</name>
</gene>
<dbReference type="PIRSF" id="PIRSF025007">
    <property type="entry name" value="Sec15"/>
    <property type="match status" value="1"/>
</dbReference>
<dbReference type="GO" id="GO:0000145">
    <property type="term" value="C:exocyst"/>
    <property type="evidence" value="ECO:0007669"/>
    <property type="project" value="UniProtKB-UniRule"/>
</dbReference>
<evidence type="ECO:0000259" key="9">
    <source>
        <dbReference type="Pfam" id="PF20651"/>
    </source>
</evidence>
<keyword evidence="10" id="KW-1185">Reference proteome</keyword>
<evidence type="ECO:0000256" key="4">
    <source>
        <dbReference type="ARBA" id="ARBA00023054"/>
    </source>
</evidence>
<dbReference type="KEGG" id="lak:106159858"/>
<feature type="region of interest" description="Disordered" evidence="7">
    <location>
        <begin position="244"/>
        <end position="309"/>
    </location>
</feature>
<evidence type="ECO:0000256" key="5">
    <source>
        <dbReference type="PIRNR" id="PIRNR025007"/>
    </source>
</evidence>
<dbReference type="InterPro" id="IPR007225">
    <property type="entry name" value="EXOC6/Sec15"/>
</dbReference>
<comment type="function">
    <text evidence="5">Component of the exocyst complex involved in the docking of exocytic vesicles with fusion sites on the plasma membrane.</text>
</comment>
<comment type="similarity">
    <text evidence="1 5">Belongs to the SEC15 family.</text>
</comment>
<reference evidence="11" key="1">
    <citation type="submission" date="2025-08" db="UniProtKB">
        <authorList>
            <consortium name="RefSeq"/>
        </authorList>
    </citation>
    <scope>IDENTIFICATION</scope>
    <source>
        <tissue evidence="11">Gonads</tissue>
    </source>
</reference>